<comment type="function">
    <text evidence="1">Site-specific tyrosine recombinase, which acts by catalyzing the cutting and rejoining of the recombining DNA molecules.</text>
</comment>
<name>A0A1M4YDH2_9THEO</name>
<gene>
    <name evidence="14" type="ORF">SAMN02746089_01201</name>
</gene>
<evidence type="ECO:0000259" key="12">
    <source>
        <dbReference type="PROSITE" id="PS51898"/>
    </source>
</evidence>
<dbReference type="InterPro" id="IPR004107">
    <property type="entry name" value="Integrase_SAM-like_N"/>
</dbReference>
<dbReference type="AlphaFoldDB" id="A0A1M4YDH2"/>
<dbReference type="InterPro" id="IPR050090">
    <property type="entry name" value="Tyrosine_recombinase_XerCD"/>
</dbReference>
<keyword evidence="7" id="KW-0229">DNA integration</keyword>
<organism evidence="14 15">
    <name type="scientific">Caldanaerobius fijiensis DSM 17918</name>
    <dbReference type="NCBI Taxonomy" id="1121256"/>
    <lineage>
        <taxon>Bacteria</taxon>
        <taxon>Bacillati</taxon>
        <taxon>Bacillota</taxon>
        <taxon>Clostridia</taxon>
        <taxon>Thermoanaerobacterales</taxon>
        <taxon>Thermoanaerobacteraceae</taxon>
        <taxon>Caldanaerobius</taxon>
    </lineage>
</organism>
<dbReference type="GO" id="GO:0007059">
    <property type="term" value="P:chromosome segregation"/>
    <property type="evidence" value="ECO:0007669"/>
    <property type="project" value="UniProtKB-KW"/>
</dbReference>
<dbReference type="GO" id="GO:0005737">
    <property type="term" value="C:cytoplasm"/>
    <property type="evidence" value="ECO:0007669"/>
    <property type="project" value="UniProtKB-SubCell"/>
</dbReference>
<feature type="domain" description="Core-binding (CB)" evidence="13">
    <location>
        <begin position="1"/>
        <end position="107"/>
    </location>
</feature>
<evidence type="ECO:0000256" key="2">
    <source>
        <dbReference type="ARBA" id="ARBA00004496"/>
    </source>
</evidence>
<dbReference type="EMBL" id="FQVH01000010">
    <property type="protein sequence ID" value="SHF03678.1"/>
    <property type="molecule type" value="Genomic_DNA"/>
</dbReference>
<dbReference type="PANTHER" id="PTHR30349:SF77">
    <property type="entry name" value="TYROSINE RECOMBINASE XERC"/>
    <property type="match status" value="1"/>
</dbReference>
<evidence type="ECO:0000313" key="15">
    <source>
        <dbReference type="Proteomes" id="UP000184088"/>
    </source>
</evidence>
<dbReference type="PROSITE" id="PS51898">
    <property type="entry name" value="TYR_RECOMBINASE"/>
    <property type="match status" value="1"/>
</dbReference>
<evidence type="ECO:0000256" key="10">
    <source>
        <dbReference type="ARBA" id="ARBA00023306"/>
    </source>
</evidence>
<evidence type="ECO:0000256" key="7">
    <source>
        <dbReference type="ARBA" id="ARBA00022908"/>
    </source>
</evidence>
<reference evidence="14 15" key="1">
    <citation type="submission" date="2016-11" db="EMBL/GenBank/DDBJ databases">
        <authorList>
            <person name="Jaros S."/>
            <person name="Januszkiewicz K."/>
            <person name="Wedrychowicz H."/>
        </authorList>
    </citation>
    <scope>NUCLEOTIDE SEQUENCE [LARGE SCALE GENOMIC DNA]</scope>
    <source>
        <strain evidence="14 15">DSM 17918</strain>
    </source>
</reference>
<dbReference type="Proteomes" id="UP000184088">
    <property type="component" value="Unassembled WGS sequence"/>
</dbReference>
<dbReference type="Pfam" id="PF02899">
    <property type="entry name" value="Phage_int_SAM_1"/>
    <property type="match status" value="1"/>
</dbReference>
<dbReference type="InterPro" id="IPR011010">
    <property type="entry name" value="DNA_brk_join_enz"/>
</dbReference>
<evidence type="ECO:0000256" key="6">
    <source>
        <dbReference type="ARBA" id="ARBA00022829"/>
    </source>
</evidence>
<evidence type="ECO:0000313" key="14">
    <source>
        <dbReference type="EMBL" id="SHF03678.1"/>
    </source>
</evidence>
<keyword evidence="4" id="KW-0963">Cytoplasm</keyword>
<dbReference type="GO" id="GO:0003677">
    <property type="term" value="F:DNA binding"/>
    <property type="evidence" value="ECO:0007669"/>
    <property type="project" value="UniProtKB-UniRule"/>
</dbReference>
<comment type="similarity">
    <text evidence="3">Belongs to the 'phage' integrase family.</text>
</comment>
<accession>A0A1M4YDH2</accession>
<dbReference type="Gene3D" id="1.10.443.10">
    <property type="entry name" value="Intergrase catalytic core"/>
    <property type="match status" value="1"/>
</dbReference>
<evidence type="ECO:0000256" key="9">
    <source>
        <dbReference type="ARBA" id="ARBA00023172"/>
    </source>
</evidence>
<dbReference type="Gene3D" id="1.10.150.130">
    <property type="match status" value="1"/>
</dbReference>
<dbReference type="SUPFAM" id="SSF56349">
    <property type="entry name" value="DNA breaking-rejoining enzymes"/>
    <property type="match status" value="1"/>
</dbReference>
<keyword evidence="10" id="KW-0131">Cell cycle</keyword>
<dbReference type="OrthoDB" id="9801717at2"/>
<dbReference type="GO" id="GO:0015074">
    <property type="term" value="P:DNA integration"/>
    <property type="evidence" value="ECO:0007669"/>
    <property type="project" value="UniProtKB-KW"/>
</dbReference>
<dbReference type="InterPro" id="IPR002104">
    <property type="entry name" value="Integrase_catalytic"/>
</dbReference>
<evidence type="ECO:0000256" key="5">
    <source>
        <dbReference type="ARBA" id="ARBA00022618"/>
    </source>
</evidence>
<keyword evidence="6" id="KW-0159">Chromosome partition</keyword>
<evidence type="ECO:0000256" key="4">
    <source>
        <dbReference type="ARBA" id="ARBA00022490"/>
    </source>
</evidence>
<keyword evidence="9" id="KW-0233">DNA recombination</keyword>
<dbReference type="STRING" id="1121256.SAMN02746089_01201"/>
<evidence type="ECO:0000259" key="13">
    <source>
        <dbReference type="PROSITE" id="PS51900"/>
    </source>
</evidence>
<dbReference type="Pfam" id="PF00589">
    <property type="entry name" value="Phage_integrase"/>
    <property type="match status" value="1"/>
</dbReference>
<evidence type="ECO:0000256" key="3">
    <source>
        <dbReference type="ARBA" id="ARBA00008857"/>
    </source>
</evidence>
<dbReference type="GO" id="GO:0006310">
    <property type="term" value="P:DNA recombination"/>
    <property type="evidence" value="ECO:0007669"/>
    <property type="project" value="UniProtKB-KW"/>
</dbReference>
<evidence type="ECO:0000256" key="1">
    <source>
        <dbReference type="ARBA" id="ARBA00003283"/>
    </source>
</evidence>
<dbReference type="InterPro" id="IPR010998">
    <property type="entry name" value="Integrase_recombinase_N"/>
</dbReference>
<keyword evidence="8 11" id="KW-0238">DNA-binding</keyword>
<sequence>MQYPNVLNDFLNYLSTIRAKSPNTVQAYFYDLQLFLRYMLWYKKYNSSNSIDIESIDVNEVDYDFLKTITLSDLYAFLSYVTNKRNNSARARARKVASLRAYFKYLVNKAHVLDNDPTRELESPKISQRQPVYLTLDESKELLNSVEGPYKERDKAILTIFLNCGLRLSELVGINLEDIKDDTLTVIGKGDKQRTVYLNNACIKALKEYMKVRPQDGVKDKNALFLSRNKRRISAKTVQYIVKKYIKAAGLNTKKYSTHKLRHTAATLMYKYGDVDIRTLQHLLGHANISTTQIYTHIDDKKIRDAVNKNPLSNG</sequence>
<keyword evidence="15" id="KW-1185">Reference proteome</keyword>
<dbReference type="GO" id="GO:0051301">
    <property type="term" value="P:cell division"/>
    <property type="evidence" value="ECO:0007669"/>
    <property type="project" value="UniProtKB-KW"/>
</dbReference>
<evidence type="ECO:0000256" key="8">
    <source>
        <dbReference type="ARBA" id="ARBA00023125"/>
    </source>
</evidence>
<proteinExistence type="inferred from homology"/>
<dbReference type="InterPro" id="IPR013762">
    <property type="entry name" value="Integrase-like_cat_sf"/>
</dbReference>
<dbReference type="RefSeq" id="WP_073342745.1">
    <property type="nucleotide sequence ID" value="NZ_FQVH01000010.1"/>
</dbReference>
<dbReference type="PANTHER" id="PTHR30349">
    <property type="entry name" value="PHAGE INTEGRASE-RELATED"/>
    <property type="match status" value="1"/>
</dbReference>
<comment type="subcellular location">
    <subcellularLocation>
        <location evidence="2">Cytoplasm</location>
    </subcellularLocation>
</comment>
<protein>
    <submittedName>
        <fullName evidence="14">Site-specific recombinase XerD</fullName>
    </submittedName>
</protein>
<keyword evidence="5" id="KW-0132">Cell division</keyword>
<dbReference type="PROSITE" id="PS51900">
    <property type="entry name" value="CB"/>
    <property type="match status" value="1"/>
</dbReference>
<feature type="domain" description="Tyr recombinase" evidence="12">
    <location>
        <begin position="129"/>
        <end position="308"/>
    </location>
</feature>
<evidence type="ECO:0000256" key="11">
    <source>
        <dbReference type="PROSITE-ProRule" id="PRU01248"/>
    </source>
</evidence>
<dbReference type="InterPro" id="IPR044068">
    <property type="entry name" value="CB"/>
</dbReference>